<dbReference type="EMBL" id="CACVBM020000432">
    <property type="protein sequence ID" value="CAA7018995.1"/>
    <property type="molecule type" value="Genomic_DNA"/>
</dbReference>
<accession>A0A6D2HS30</accession>
<dbReference type="CDD" id="cd22157">
    <property type="entry name" value="F-box_AtFBW1-like"/>
    <property type="match status" value="1"/>
</dbReference>
<evidence type="ECO:0000313" key="3">
    <source>
        <dbReference type="Proteomes" id="UP000467841"/>
    </source>
</evidence>
<dbReference type="InterPro" id="IPR050796">
    <property type="entry name" value="SCF_F-box_component"/>
</dbReference>
<dbReference type="Proteomes" id="UP000467841">
    <property type="component" value="Unassembled WGS sequence"/>
</dbReference>
<feature type="domain" description="F-box" evidence="1">
    <location>
        <begin position="1"/>
        <end position="50"/>
    </location>
</feature>
<reference evidence="2" key="1">
    <citation type="submission" date="2020-01" db="EMBL/GenBank/DDBJ databases">
        <authorList>
            <person name="Mishra B."/>
        </authorList>
    </citation>
    <scope>NUCLEOTIDE SEQUENCE [LARGE SCALE GENOMIC DNA]</scope>
</reference>
<keyword evidence="3" id="KW-1185">Reference proteome</keyword>
<dbReference type="PROSITE" id="PS50181">
    <property type="entry name" value="FBOX"/>
    <property type="match status" value="1"/>
</dbReference>
<dbReference type="Gene3D" id="1.20.1280.50">
    <property type="match status" value="1"/>
</dbReference>
<evidence type="ECO:0000313" key="2">
    <source>
        <dbReference type="EMBL" id="CAA7018995.1"/>
    </source>
</evidence>
<evidence type="ECO:0000259" key="1">
    <source>
        <dbReference type="PROSITE" id="PS50181"/>
    </source>
</evidence>
<organism evidence="2 3">
    <name type="scientific">Microthlaspi erraticum</name>
    <dbReference type="NCBI Taxonomy" id="1685480"/>
    <lineage>
        <taxon>Eukaryota</taxon>
        <taxon>Viridiplantae</taxon>
        <taxon>Streptophyta</taxon>
        <taxon>Embryophyta</taxon>
        <taxon>Tracheophyta</taxon>
        <taxon>Spermatophyta</taxon>
        <taxon>Magnoliopsida</taxon>
        <taxon>eudicotyledons</taxon>
        <taxon>Gunneridae</taxon>
        <taxon>Pentapetalae</taxon>
        <taxon>rosids</taxon>
        <taxon>malvids</taxon>
        <taxon>Brassicales</taxon>
        <taxon>Brassicaceae</taxon>
        <taxon>Coluteocarpeae</taxon>
        <taxon>Microthlaspi</taxon>
    </lineage>
</organism>
<dbReference type="OrthoDB" id="1098411at2759"/>
<dbReference type="InterPro" id="IPR036047">
    <property type="entry name" value="F-box-like_dom_sf"/>
</dbReference>
<sequence>MMISDLPEDLVEEILSRVPATSLKPLRSTCKRWKAFFKTPRFAVKHFRNAPKQSHVVMLKDSRVFPTNVDLNVVPPSIEFKDALDLKCSLRISPTTRDRWFLIRT</sequence>
<dbReference type="SMART" id="SM00256">
    <property type="entry name" value="FBOX"/>
    <property type="match status" value="1"/>
</dbReference>
<protein>
    <recommendedName>
        <fullName evidence="1">F-box domain-containing protein</fullName>
    </recommendedName>
</protein>
<dbReference type="SUPFAM" id="SSF81383">
    <property type="entry name" value="F-box domain"/>
    <property type="match status" value="1"/>
</dbReference>
<proteinExistence type="predicted"/>
<name>A0A6D2HS30_9BRAS</name>
<dbReference type="Pfam" id="PF00646">
    <property type="entry name" value="F-box"/>
    <property type="match status" value="1"/>
</dbReference>
<dbReference type="AlphaFoldDB" id="A0A6D2HS30"/>
<gene>
    <name evidence="2" type="ORF">MERR_LOCUS6230</name>
</gene>
<comment type="caution">
    <text evidence="2">The sequence shown here is derived from an EMBL/GenBank/DDBJ whole genome shotgun (WGS) entry which is preliminary data.</text>
</comment>
<dbReference type="PANTHER" id="PTHR31672">
    <property type="entry name" value="BNACNNG10540D PROTEIN"/>
    <property type="match status" value="1"/>
</dbReference>
<dbReference type="InterPro" id="IPR001810">
    <property type="entry name" value="F-box_dom"/>
</dbReference>